<keyword evidence="2" id="KW-1185">Reference proteome</keyword>
<feature type="non-terminal residue" evidence="1">
    <location>
        <position position="55"/>
    </location>
</feature>
<dbReference type="Proteomes" id="UP000824469">
    <property type="component" value="Unassembled WGS sequence"/>
</dbReference>
<dbReference type="EMBL" id="JAHRHJ020000010">
    <property type="protein sequence ID" value="KAH9299039.1"/>
    <property type="molecule type" value="Genomic_DNA"/>
</dbReference>
<comment type="caution">
    <text evidence="1">The sequence shown here is derived from an EMBL/GenBank/DDBJ whole genome shotgun (WGS) entry which is preliminary data.</text>
</comment>
<dbReference type="AlphaFoldDB" id="A0AA38CM78"/>
<proteinExistence type="predicted"/>
<accession>A0AA38CM78</accession>
<organism evidence="1 2">
    <name type="scientific">Taxus chinensis</name>
    <name type="common">Chinese yew</name>
    <name type="synonym">Taxus wallichiana var. chinensis</name>
    <dbReference type="NCBI Taxonomy" id="29808"/>
    <lineage>
        <taxon>Eukaryota</taxon>
        <taxon>Viridiplantae</taxon>
        <taxon>Streptophyta</taxon>
        <taxon>Embryophyta</taxon>
        <taxon>Tracheophyta</taxon>
        <taxon>Spermatophyta</taxon>
        <taxon>Pinopsida</taxon>
        <taxon>Pinidae</taxon>
        <taxon>Conifers II</taxon>
        <taxon>Cupressales</taxon>
        <taxon>Taxaceae</taxon>
        <taxon>Taxus</taxon>
    </lineage>
</organism>
<evidence type="ECO:0000313" key="1">
    <source>
        <dbReference type="EMBL" id="KAH9299039.1"/>
    </source>
</evidence>
<gene>
    <name evidence="1" type="ORF">KI387_030721</name>
</gene>
<reference evidence="1 2" key="1">
    <citation type="journal article" date="2021" name="Nat. Plants">
        <title>The Taxus genome provides insights into paclitaxel biosynthesis.</title>
        <authorList>
            <person name="Xiong X."/>
            <person name="Gou J."/>
            <person name="Liao Q."/>
            <person name="Li Y."/>
            <person name="Zhou Q."/>
            <person name="Bi G."/>
            <person name="Li C."/>
            <person name="Du R."/>
            <person name="Wang X."/>
            <person name="Sun T."/>
            <person name="Guo L."/>
            <person name="Liang H."/>
            <person name="Lu P."/>
            <person name="Wu Y."/>
            <person name="Zhang Z."/>
            <person name="Ro D.K."/>
            <person name="Shang Y."/>
            <person name="Huang S."/>
            <person name="Yan J."/>
        </authorList>
    </citation>
    <scope>NUCLEOTIDE SEQUENCE [LARGE SCALE GENOMIC DNA]</scope>
    <source>
        <strain evidence="1">Ta-2019</strain>
    </source>
</reference>
<sequence>MDSKARKLYTSRDVEFFENKEFDAPSTELPDIDSKPIVKIKVDVPTNDDIDDWDD</sequence>
<name>A0AA38CM78_TAXCH</name>
<evidence type="ECO:0000313" key="2">
    <source>
        <dbReference type="Proteomes" id="UP000824469"/>
    </source>
</evidence>
<protein>
    <submittedName>
        <fullName evidence="1">Uncharacterized protein</fullName>
    </submittedName>
</protein>